<proteinExistence type="predicted"/>
<organism evidence="1 2">
    <name type="scientific">Auriscalpium vulgare</name>
    <dbReference type="NCBI Taxonomy" id="40419"/>
    <lineage>
        <taxon>Eukaryota</taxon>
        <taxon>Fungi</taxon>
        <taxon>Dikarya</taxon>
        <taxon>Basidiomycota</taxon>
        <taxon>Agaricomycotina</taxon>
        <taxon>Agaricomycetes</taxon>
        <taxon>Russulales</taxon>
        <taxon>Auriscalpiaceae</taxon>
        <taxon>Auriscalpium</taxon>
    </lineage>
</organism>
<evidence type="ECO:0000313" key="1">
    <source>
        <dbReference type="EMBL" id="KAI0053168.1"/>
    </source>
</evidence>
<dbReference type="Proteomes" id="UP000814033">
    <property type="component" value="Unassembled WGS sequence"/>
</dbReference>
<reference evidence="1" key="1">
    <citation type="submission" date="2021-02" db="EMBL/GenBank/DDBJ databases">
        <authorList>
            <consortium name="DOE Joint Genome Institute"/>
            <person name="Ahrendt S."/>
            <person name="Looney B.P."/>
            <person name="Miyauchi S."/>
            <person name="Morin E."/>
            <person name="Drula E."/>
            <person name="Courty P.E."/>
            <person name="Chicoki N."/>
            <person name="Fauchery L."/>
            <person name="Kohler A."/>
            <person name="Kuo A."/>
            <person name="Labutti K."/>
            <person name="Pangilinan J."/>
            <person name="Lipzen A."/>
            <person name="Riley R."/>
            <person name="Andreopoulos W."/>
            <person name="He G."/>
            <person name="Johnson J."/>
            <person name="Barry K.W."/>
            <person name="Grigoriev I.V."/>
            <person name="Nagy L."/>
            <person name="Hibbett D."/>
            <person name="Henrissat B."/>
            <person name="Matheny P.B."/>
            <person name="Labbe J."/>
            <person name="Martin F."/>
        </authorList>
    </citation>
    <scope>NUCLEOTIDE SEQUENCE</scope>
    <source>
        <strain evidence="1">FP105234-sp</strain>
    </source>
</reference>
<dbReference type="EMBL" id="MU275841">
    <property type="protein sequence ID" value="KAI0053168.1"/>
    <property type="molecule type" value="Genomic_DNA"/>
</dbReference>
<name>A0ACB8SBG6_9AGAM</name>
<sequence length="231" mass="26225">MGAKGAASDSPRSTRHSTSSISSSVPWPAAQRARNERPLAAFVTIFFPLWSCARWRRQNHGVQARRVITVIYLGSRPAGSVASVASGGLHTLWSHQQFLTFSQRMRLSTAEADTGRHRVDGRSPPRLRLHFSPVTRPPSDSNFPSSEWDSRRCFLARRRRPVNIYCVPHKSVFLHWSWIGRTNSYLPPWPPPTDQDLSPQGHEAVPEHRLNQAGTTSYSMPAGVRWRVRWR</sequence>
<accession>A0ACB8SBG6</accession>
<gene>
    <name evidence="1" type="ORF">FA95DRAFT_936609</name>
</gene>
<comment type="caution">
    <text evidence="1">The sequence shown here is derived from an EMBL/GenBank/DDBJ whole genome shotgun (WGS) entry which is preliminary data.</text>
</comment>
<protein>
    <submittedName>
        <fullName evidence="1">Uncharacterized protein</fullName>
    </submittedName>
</protein>
<keyword evidence="2" id="KW-1185">Reference proteome</keyword>
<evidence type="ECO:0000313" key="2">
    <source>
        <dbReference type="Proteomes" id="UP000814033"/>
    </source>
</evidence>
<reference evidence="1" key="2">
    <citation type="journal article" date="2022" name="New Phytol.">
        <title>Evolutionary transition to the ectomycorrhizal habit in the genomes of a hyperdiverse lineage of mushroom-forming fungi.</title>
        <authorList>
            <person name="Looney B."/>
            <person name="Miyauchi S."/>
            <person name="Morin E."/>
            <person name="Drula E."/>
            <person name="Courty P.E."/>
            <person name="Kohler A."/>
            <person name="Kuo A."/>
            <person name="LaButti K."/>
            <person name="Pangilinan J."/>
            <person name="Lipzen A."/>
            <person name="Riley R."/>
            <person name="Andreopoulos W."/>
            <person name="He G."/>
            <person name="Johnson J."/>
            <person name="Nolan M."/>
            <person name="Tritt A."/>
            <person name="Barry K.W."/>
            <person name="Grigoriev I.V."/>
            <person name="Nagy L.G."/>
            <person name="Hibbett D."/>
            <person name="Henrissat B."/>
            <person name="Matheny P.B."/>
            <person name="Labbe J."/>
            <person name="Martin F.M."/>
        </authorList>
    </citation>
    <scope>NUCLEOTIDE SEQUENCE</scope>
    <source>
        <strain evidence="1">FP105234-sp</strain>
    </source>
</reference>